<keyword evidence="4" id="KW-1185">Reference proteome</keyword>
<sequence length="620" mass="66892">MKTAFLLVFLLAVNTISTSVPESASGISSKQALSIAQSHVSDRKAEWKVGLTQYPPELFGEEAGQSGSSAARTEKRKVWKAEAKFESGNKEVYYIDASSGKLLSLSEIEASESGLRELPVALEARQLPHPSFQESGVSASETTGVSSSLNVTLEEKKGGFRLKLAEEKNTTATVMQSLVSPDSGKTVLHLVRRTSPAEGGIRYRLDLVAMQPAKKTFKVFSFADLQMGDTYSTDTLAMGYGFGDDSHVVMIQPVGKAGGAGIGYRIVSLDVGSGRLRELAANVPPDLSPDFLASGWLNADGSKLYLNSYRGGKLWIADLAGGGVKALDGTFSHTWPVFRLFKSPDGERFWYEKDGYRLYDGKGVKLADLPADTGLHSNPAFKWSPESRYAAYDYTFTKSDENVIGGEDRKVIAPQGIKIFGRDGKPVWSTDARELKHGDRLELRGWIGGSGESIGSALSAGSTANAERSSSPNAAILRSYTLERAEDREPRKTDSVYHLVQPATGKLTKLSEAKLAELHNPQPVLGQSGALMLVDAGSALYTLVGDETNSARPVKLLPASESKLLWAETDYAKGSVTITAYDIASKKVRTTETKDLSGGDLQAAGEEYVIDSELVYQKLQ</sequence>
<dbReference type="EMBL" id="CP026520">
    <property type="protein sequence ID" value="QAV18730.1"/>
    <property type="molecule type" value="Genomic_DNA"/>
</dbReference>
<dbReference type="AlphaFoldDB" id="A0A410WWL2"/>
<dbReference type="GeneID" id="95375925"/>
<dbReference type="OrthoDB" id="2516592at2"/>
<reference evidence="2 3" key="1">
    <citation type="submission" date="2018-01" db="EMBL/GenBank/DDBJ databases">
        <title>The whole genome sequencing and assembly of Paenibacillus chitinolyticus KCCM 41400 strain.</title>
        <authorList>
            <person name="Kim J.-Y."/>
            <person name="Park M.-K."/>
            <person name="Lee Y.-J."/>
            <person name="Yi H."/>
            <person name="Bahn Y.-S."/>
            <person name="Kim J.F."/>
            <person name="Lee D.-W."/>
        </authorList>
    </citation>
    <scope>NUCLEOTIDE SEQUENCE [LARGE SCALE GENOMIC DNA]</scope>
    <source>
        <strain evidence="2 3">KCCM 41400</strain>
    </source>
</reference>
<dbReference type="EMBL" id="JAMDMJ010000033">
    <property type="protein sequence ID" value="MCY9598646.1"/>
    <property type="molecule type" value="Genomic_DNA"/>
</dbReference>
<reference evidence="1 4" key="2">
    <citation type="submission" date="2022-05" db="EMBL/GenBank/DDBJ databases">
        <title>Genome Sequencing of Bee-Associated Microbes.</title>
        <authorList>
            <person name="Dunlap C."/>
        </authorList>
    </citation>
    <scope>NUCLEOTIDE SEQUENCE [LARGE SCALE GENOMIC DNA]</scope>
    <source>
        <strain evidence="1 4">NRRL B-23120</strain>
    </source>
</reference>
<dbReference type="Proteomes" id="UP001527202">
    <property type="component" value="Unassembled WGS sequence"/>
</dbReference>
<organism evidence="2 3">
    <name type="scientific">Paenibacillus chitinolyticus</name>
    <dbReference type="NCBI Taxonomy" id="79263"/>
    <lineage>
        <taxon>Bacteria</taxon>
        <taxon>Bacillati</taxon>
        <taxon>Bacillota</taxon>
        <taxon>Bacilli</taxon>
        <taxon>Bacillales</taxon>
        <taxon>Paenibacillaceae</taxon>
        <taxon>Paenibacillus</taxon>
    </lineage>
</organism>
<name>A0A410WWL2_9BACL</name>
<dbReference type="RefSeq" id="WP_042227850.1">
    <property type="nucleotide sequence ID" value="NZ_CP026520.1"/>
</dbReference>
<evidence type="ECO:0000313" key="1">
    <source>
        <dbReference type="EMBL" id="MCY9598646.1"/>
    </source>
</evidence>
<dbReference type="Gene3D" id="2.120.10.30">
    <property type="entry name" value="TolB, C-terminal domain"/>
    <property type="match status" value="1"/>
</dbReference>
<evidence type="ECO:0000313" key="3">
    <source>
        <dbReference type="Proteomes" id="UP000288943"/>
    </source>
</evidence>
<gene>
    <name evidence="1" type="ORF">M5X16_23105</name>
    <name evidence="2" type="ORF">PC41400_14005</name>
</gene>
<proteinExistence type="predicted"/>
<protein>
    <submittedName>
        <fullName evidence="1">PepSY domain-containing protein</fullName>
    </submittedName>
</protein>
<evidence type="ECO:0000313" key="2">
    <source>
        <dbReference type="EMBL" id="QAV18730.1"/>
    </source>
</evidence>
<accession>A0A410WWL2</accession>
<dbReference type="KEGG" id="pchi:PC41400_14005"/>
<evidence type="ECO:0000313" key="4">
    <source>
        <dbReference type="Proteomes" id="UP001527202"/>
    </source>
</evidence>
<dbReference type="Proteomes" id="UP000288943">
    <property type="component" value="Chromosome"/>
</dbReference>
<dbReference type="InterPro" id="IPR011042">
    <property type="entry name" value="6-blade_b-propeller_TolB-like"/>
</dbReference>
<dbReference type="SUPFAM" id="SSF69304">
    <property type="entry name" value="Tricorn protease N-terminal domain"/>
    <property type="match status" value="1"/>
</dbReference>